<sequence length="408" mass="44202">MTQIFPCHLPLVLSPSSPKQCPTPALVLSSPPLKDDDRRRRPQKISPSVQDHKHLLAWRTGLTVIMVPLILILVTLLTRFASHRFFLDFLSGPSPGTRVLPAAGTDRTMHPGHSFYRRQNGGNAMPSSVCSSLSSTSPLVFPTVTAASTSTQGPTQGTPTVPMSPALPTPFPQPFDTTLSNNFTTNSCETFFANMTLSLPFRQCRPFSFLSQTSSQFLEAQSNITALNVDVWGTCNTPVDADQCAANMKWFQSELLVACSAEKSESNQMILQTLASLQTYTLMRDVACLVDQNTSAYCYIEAASSKDPSDLYFYSLPFGIPLPNNTSPSCSSCTKSVMAIFASNVNQTNGLEQTYNDAARLASSKCGSSYVYTQSAIASSSSAALWIGDTATVWTLVFTLCVLFVGLV</sequence>
<accession>A0ACC0UDZ3</accession>
<evidence type="ECO:0000313" key="1">
    <source>
        <dbReference type="EMBL" id="KAI9509057.1"/>
    </source>
</evidence>
<organism evidence="1 2">
    <name type="scientific">Russula earlei</name>
    <dbReference type="NCBI Taxonomy" id="71964"/>
    <lineage>
        <taxon>Eukaryota</taxon>
        <taxon>Fungi</taxon>
        <taxon>Dikarya</taxon>
        <taxon>Basidiomycota</taxon>
        <taxon>Agaricomycotina</taxon>
        <taxon>Agaricomycetes</taxon>
        <taxon>Russulales</taxon>
        <taxon>Russulaceae</taxon>
        <taxon>Russula</taxon>
    </lineage>
</organism>
<dbReference type="EMBL" id="JAGFNK010000073">
    <property type="protein sequence ID" value="KAI9509057.1"/>
    <property type="molecule type" value="Genomic_DNA"/>
</dbReference>
<keyword evidence="2" id="KW-1185">Reference proteome</keyword>
<proteinExistence type="predicted"/>
<reference evidence="1" key="1">
    <citation type="submission" date="2021-03" db="EMBL/GenBank/DDBJ databases">
        <title>Evolutionary priming and transition to the ectomycorrhizal habit in an iconic lineage of mushroom-forming fungi: is preadaptation a requirement?</title>
        <authorList>
            <consortium name="DOE Joint Genome Institute"/>
            <person name="Looney B.P."/>
            <person name="Miyauchi S."/>
            <person name="Morin E."/>
            <person name="Drula E."/>
            <person name="Courty P.E."/>
            <person name="Chicoki N."/>
            <person name="Fauchery L."/>
            <person name="Kohler A."/>
            <person name="Kuo A."/>
            <person name="LaButti K."/>
            <person name="Pangilinan J."/>
            <person name="Lipzen A."/>
            <person name="Riley R."/>
            <person name="Andreopoulos W."/>
            <person name="He G."/>
            <person name="Johnson J."/>
            <person name="Barry K.W."/>
            <person name="Grigoriev I.V."/>
            <person name="Nagy L."/>
            <person name="Hibbett D."/>
            <person name="Henrissat B."/>
            <person name="Matheny P.B."/>
            <person name="Labbe J."/>
            <person name="Martin A.F."/>
        </authorList>
    </citation>
    <scope>NUCLEOTIDE SEQUENCE</scope>
    <source>
        <strain evidence="1">BPL698</strain>
    </source>
</reference>
<evidence type="ECO:0000313" key="2">
    <source>
        <dbReference type="Proteomes" id="UP001207468"/>
    </source>
</evidence>
<gene>
    <name evidence="1" type="ORF">F5148DRAFT_1148608</name>
</gene>
<name>A0ACC0UDZ3_9AGAM</name>
<protein>
    <submittedName>
        <fullName evidence="1">Uncharacterized protein</fullName>
    </submittedName>
</protein>
<dbReference type="Proteomes" id="UP001207468">
    <property type="component" value="Unassembled WGS sequence"/>
</dbReference>
<comment type="caution">
    <text evidence="1">The sequence shown here is derived from an EMBL/GenBank/DDBJ whole genome shotgun (WGS) entry which is preliminary data.</text>
</comment>